<keyword evidence="2" id="KW-1185">Reference proteome</keyword>
<dbReference type="Proteomes" id="UP000799436">
    <property type="component" value="Unassembled WGS sequence"/>
</dbReference>
<dbReference type="EMBL" id="ML995845">
    <property type="protein sequence ID" value="KAF2768359.1"/>
    <property type="molecule type" value="Genomic_DNA"/>
</dbReference>
<accession>A0A6G1L722</accession>
<organism evidence="1 2">
    <name type="scientific">Teratosphaeria nubilosa</name>
    <dbReference type="NCBI Taxonomy" id="161662"/>
    <lineage>
        <taxon>Eukaryota</taxon>
        <taxon>Fungi</taxon>
        <taxon>Dikarya</taxon>
        <taxon>Ascomycota</taxon>
        <taxon>Pezizomycotina</taxon>
        <taxon>Dothideomycetes</taxon>
        <taxon>Dothideomycetidae</taxon>
        <taxon>Mycosphaerellales</taxon>
        <taxon>Teratosphaeriaceae</taxon>
        <taxon>Teratosphaeria</taxon>
    </lineage>
</organism>
<proteinExistence type="predicted"/>
<name>A0A6G1L722_9PEZI</name>
<evidence type="ECO:0000313" key="2">
    <source>
        <dbReference type="Proteomes" id="UP000799436"/>
    </source>
</evidence>
<sequence length="111" mass="11994">MCGCLLVGMSAEVDVGCCCNSGACGGLFRCDVEVGREDAHAFIDLHKGIEEPRLPEGLIGAVTLYTQFDQSRARESREIADLRLTPAFAFRRVPFASQTFRCSACSAIADD</sequence>
<gene>
    <name evidence="1" type="ORF">EJ03DRAFT_121798</name>
</gene>
<reference evidence="1" key="1">
    <citation type="journal article" date="2020" name="Stud. Mycol.">
        <title>101 Dothideomycetes genomes: a test case for predicting lifestyles and emergence of pathogens.</title>
        <authorList>
            <person name="Haridas S."/>
            <person name="Albert R."/>
            <person name="Binder M."/>
            <person name="Bloem J."/>
            <person name="Labutti K."/>
            <person name="Salamov A."/>
            <person name="Andreopoulos B."/>
            <person name="Baker S."/>
            <person name="Barry K."/>
            <person name="Bills G."/>
            <person name="Bluhm B."/>
            <person name="Cannon C."/>
            <person name="Castanera R."/>
            <person name="Culley D."/>
            <person name="Daum C."/>
            <person name="Ezra D."/>
            <person name="Gonzalez J."/>
            <person name="Henrissat B."/>
            <person name="Kuo A."/>
            <person name="Liang C."/>
            <person name="Lipzen A."/>
            <person name="Lutzoni F."/>
            <person name="Magnuson J."/>
            <person name="Mondo S."/>
            <person name="Nolan M."/>
            <person name="Ohm R."/>
            <person name="Pangilinan J."/>
            <person name="Park H.-J."/>
            <person name="Ramirez L."/>
            <person name="Alfaro M."/>
            <person name="Sun H."/>
            <person name="Tritt A."/>
            <person name="Yoshinaga Y."/>
            <person name="Zwiers L.-H."/>
            <person name="Turgeon B."/>
            <person name="Goodwin S."/>
            <person name="Spatafora J."/>
            <person name="Crous P."/>
            <person name="Grigoriev I."/>
        </authorList>
    </citation>
    <scope>NUCLEOTIDE SEQUENCE</scope>
    <source>
        <strain evidence="1">CBS 116005</strain>
    </source>
</reference>
<dbReference type="AlphaFoldDB" id="A0A6G1L722"/>
<protein>
    <submittedName>
        <fullName evidence="1">Uncharacterized protein</fullName>
    </submittedName>
</protein>
<evidence type="ECO:0000313" key="1">
    <source>
        <dbReference type="EMBL" id="KAF2768359.1"/>
    </source>
</evidence>